<dbReference type="EMBL" id="VFJE01000054">
    <property type="protein sequence ID" value="TPD68577.1"/>
    <property type="molecule type" value="Genomic_DNA"/>
</dbReference>
<keyword evidence="5" id="KW-0378">Hydrolase</keyword>
<evidence type="ECO:0000256" key="11">
    <source>
        <dbReference type="HAMAP-Rule" id="MF_01498"/>
    </source>
</evidence>
<dbReference type="InterPro" id="IPR041166">
    <property type="entry name" value="Rubredoxin_2"/>
</dbReference>
<dbReference type="GO" id="GO:0000725">
    <property type="term" value="P:recombinational repair"/>
    <property type="evidence" value="ECO:0007669"/>
    <property type="project" value="UniProtKB-UniRule"/>
</dbReference>
<dbReference type="PROSITE" id="PS50162">
    <property type="entry name" value="RECA_2"/>
    <property type="match status" value="1"/>
</dbReference>
<dbReference type="Gene3D" id="3.30.230.10">
    <property type="match status" value="1"/>
</dbReference>
<dbReference type="SMART" id="SM00382">
    <property type="entry name" value="AAA"/>
    <property type="match status" value="1"/>
</dbReference>
<keyword evidence="8 11" id="KW-0346">Stress response</keyword>
<evidence type="ECO:0000256" key="9">
    <source>
        <dbReference type="ARBA" id="ARBA00023125"/>
    </source>
</evidence>
<proteinExistence type="inferred from homology"/>
<feature type="region of interest" description="Lon-protease-like" evidence="11">
    <location>
        <begin position="352"/>
        <end position="454"/>
    </location>
</feature>
<evidence type="ECO:0000256" key="8">
    <source>
        <dbReference type="ARBA" id="ARBA00023016"/>
    </source>
</evidence>
<evidence type="ECO:0000256" key="12">
    <source>
        <dbReference type="NCBIfam" id="TIGR00416"/>
    </source>
</evidence>
<dbReference type="GO" id="GO:0140664">
    <property type="term" value="F:ATP-dependent DNA damage sensor activity"/>
    <property type="evidence" value="ECO:0007669"/>
    <property type="project" value="InterPro"/>
</dbReference>
<accession>A0A501Q8Z8</accession>
<dbReference type="InterPro" id="IPR004504">
    <property type="entry name" value="DNA_repair_RadA"/>
</dbReference>
<evidence type="ECO:0000313" key="15">
    <source>
        <dbReference type="EMBL" id="TPD68577.1"/>
    </source>
</evidence>
<keyword evidence="9 11" id="KW-0238">DNA-binding</keyword>
<dbReference type="PANTHER" id="PTHR32472">
    <property type="entry name" value="DNA REPAIR PROTEIN RADA"/>
    <property type="match status" value="1"/>
</dbReference>
<evidence type="ECO:0000256" key="3">
    <source>
        <dbReference type="ARBA" id="ARBA00022763"/>
    </source>
</evidence>
<evidence type="ECO:0000256" key="4">
    <source>
        <dbReference type="ARBA" id="ARBA00022771"/>
    </source>
</evidence>
<dbReference type="PRINTS" id="PR01874">
    <property type="entry name" value="DNAREPAIRADA"/>
</dbReference>
<evidence type="ECO:0000256" key="6">
    <source>
        <dbReference type="ARBA" id="ARBA00022833"/>
    </source>
</evidence>
<evidence type="ECO:0000313" key="16">
    <source>
        <dbReference type="Proteomes" id="UP000319175"/>
    </source>
</evidence>
<evidence type="ECO:0000259" key="14">
    <source>
        <dbReference type="PROSITE" id="PS50162"/>
    </source>
</evidence>
<dbReference type="Pfam" id="PF13481">
    <property type="entry name" value="AAA_25"/>
    <property type="match status" value="1"/>
</dbReference>
<dbReference type="HAMAP" id="MF_01498">
    <property type="entry name" value="RadA_bact"/>
    <property type="match status" value="1"/>
</dbReference>
<dbReference type="GO" id="GO:0005524">
    <property type="term" value="F:ATP binding"/>
    <property type="evidence" value="ECO:0007669"/>
    <property type="project" value="UniProtKB-UniRule"/>
</dbReference>
<keyword evidence="16" id="KW-1185">Reference proteome</keyword>
<feature type="short sequence motif" description="RadA KNRFG motif" evidence="11">
    <location>
        <begin position="253"/>
        <end position="257"/>
    </location>
</feature>
<evidence type="ECO:0000256" key="2">
    <source>
        <dbReference type="ARBA" id="ARBA00022741"/>
    </source>
</evidence>
<protein>
    <recommendedName>
        <fullName evidence="11 12">DNA repair protein RadA</fullName>
    </recommendedName>
</protein>
<keyword evidence="6 13" id="KW-0862">Zinc</keyword>
<feature type="binding site" evidence="11">
    <location>
        <begin position="99"/>
        <end position="106"/>
    </location>
    <ligand>
        <name>ATP</name>
        <dbReference type="ChEBI" id="CHEBI:30616"/>
    </ligand>
</feature>
<keyword evidence="3 11" id="KW-0227">DNA damage</keyword>
<dbReference type="Proteomes" id="UP000319175">
    <property type="component" value="Unassembled WGS sequence"/>
</dbReference>
<feature type="domain" description="RecA family profile 1" evidence="14">
    <location>
        <begin position="70"/>
        <end position="216"/>
    </location>
</feature>
<dbReference type="SUPFAM" id="SSF54211">
    <property type="entry name" value="Ribosomal protein S5 domain 2-like"/>
    <property type="match status" value="1"/>
</dbReference>
<keyword evidence="1 11" id="KW-0479">Metal-binding</keyword>
<evidence type="ECO:0000256" key="13">
    <source>
        <dbReference type="RuleBase" id="RU003555"/>
    </source>
</evidence>
<keyword evidence="10 11" id="KW-0234">DNA repair</keyword>
<comment type="function">
    <text evidence="11">Plays a role in repairing double-strand DNA breaks, probably involving stabilizing or processing branched DNA or blocked replication forks.</text>
</comment>
<keyword evidence="2 11" id="KW-0547">Nucleotide-binding</keyword>
<dbReference type="GO" id="GO:0016787">
    <property type="term" value="F:hydrolase activity"/>
    <property type="evidence" value="ECO:0007669"/>
    <property type="project" value="UniProtKB-KW"/>
</dbReference>
<comment type="domain">
    <text evidence="11">The middle region has homology to RecA with ATPase motifs including the RadA KNRFG motif, while the C-terminus is homologous to Lon protease.</text>
</comment>
<name>A0A501Q8Z8_9FLAO</name>
<comment type="similarity">
    <text evidence="11 13">Belongs to the RecA family. RadA subfamily.</text>
</comment>
<dbReference type="InterPro" id="IPR020588">
    <property type="entry name" value="RecA_ATP-bd"/>
</dbReference>
<dbReference type="InterPro" id="IPR020568">
    <property type="entry name" value="Ribosomal_Su5_D2-typ_SF"/>
</dbReference>
<keyword evidence="4 13" id="KW-0863">Zinc-finger</keyword>
<dbReference type="Gene3D" id="3.40.50.300">
    <property type="entry name" value="P-loop containing nucleotide triphosphate hydrolases"/>
    <property type="match status" value="1"/>
</dbReference>
<dbReference type="GO" id="GO:0003684">
    <property type="term" value="F:damaged DNA binding"/>
    <property type="evidence" value="ECO:0007669"/>
    <property type="project" value="InterPro"/>
</dbReference>
<organism evidence="15 16">
    <name type="scientific">Flavobacterium microcysteis</name>
    <dbReference type="NCBI Taxonomy" id="2596891"/>
    <lineage>
        <taxon>Bacteria</taxon>
        <taxon>Pseudomonadati</taxon>
        <taxon>Bacteroidota</taxon>
        <taxon>Flavobacteriia</taxon>
        <taxon>Flavobacteriales</taxon>
        <taxon>Flavobacteriaceae</taxon>
        <taxon>Flavobacterium</taxon>
    </lineage>
</organism>
<dbReference type="InterPro" id="IPR027417">
    <property type="entry name" value="P-loop_NTPase"/>
</dbReference>
<dbReference type="PANTHER" id="PTHR32472:SF10">
    <property type="entry name" value="DNA REPAIR PROTEIN RADA-LIKE PROTEIN"/>
    <property type="match status" value="1"/>
</dbReference>
<dbReference type="GO" id="GO:0008270">
    <property type="term" value="F:zinc ion binding"/>
    <property type="evidence" value="ECO:0007669"/>
    <property type="project" value="UniProtKB-KW"/>
</dbReference>
<dbReference type="SUPFAM" id="SSF52540">
    <property type="entry name" value="P-loop containing nucleoside triphosphate hydrolases"/>
    <property type="match status" value="1"/>
</dbReference>
<comment type="function">
    <text evidence="13">DNA-dependent ATPase involved in processing of recombination intermediates, plays a role in repairing DNA breaks. Stimulates the branch migration of RecA-mediated strand transfer reactions, allowing the 3' invading strand to extend heteroduplex DNA faster. Binds ssDNA in the presence of ADP but not other nucleotides, has ATPase activity that is stimulated by ssDNA and various branched DNA structures, but inhibited by SSB. Does not have RecA's homology-searching function.</text>
</comment>
<dbReference type="FunFam" id="3.40.50.300:FF:000050">
    <property type="entry name" value="DNA repair protein RadA"/>
    <property type="match status" value="1"/>
</dbReference>
<dbReference type="OrthoDB" id="9803906at2"/>
<gene>
    <name evidence="11 15" type="primary">radA</name>
    <name evidence="15" type="ORF">FJA49_10975</name>
</gene>
<dbReference type="InterPro" id="IPR003593">
    <property type="entry name" value="AAA+_ATPase"/>
</dbReference>
<dbReference type="CDD" id="cd01121">
    <property type="entry name" value="RadA_SMS_N"/>
    <property type="match status" value="1"/>
</dbReference>
<reference evidence="15 16" key="1">
    <citation type="submission" date="2019-06" db="EMBL/GenBank/DDBJ databases">
        <title>Flavobacterium sp. MaA-Y11 from geoumgang.</title>
        <authorList>
            <person name="Jeong S."/>
        </authorList>
    </citation>
    <scope>NUCLEOTIDE SEQUENCE [LARGE SCALE GENOMIC DNA]</scope>
    <source>
        <strain evidence="15 16">MaA-Y11</strain>
    </source>
</reference>
<comment type="caution">
    <text evidence="15">The sequence shown here is derived from an EMBL/GenBank/DDBJ whole genome shotgun (WGS) entry which is preliminary data.</text>
</comment>
<dbReference type="GO" id="GO:0005829">
    <property type="term" value="C:cytosol"/>
    <property type="evidence" value="ECO:0007669"/>
    <property type="project" value="TreeGrafter"/>
</dbReference>
<dbReference type="Pfam" id="PF13541">
    <property type="entry name" value="ChlI"/>
    <property type="match status" value="1"/>
</dbReference>
<dbReference type="Pfam" id="PF18073">
    <property type="entry name" value="Zn_ribbon_LapB"/>
    <property type="match status" value="1"/>
</dbReference>
<evidence type="ECO:0000256" key="1">
    <source>
        <dbReference type="ARBA" id="ARBA00022723"/>
    </source>
</evidence>
<evidence type="ECO:0000256" key="5">
    <source>
        <dbReference type="ARBA" id="ARBA00022801"/>
    </source>
</evidence>
<evidence type="ECO:0000256" key="10">
    <source>
        <dbReference type="ARBA" id="ARBA00023204"/>
    </source>
</evidence>
<sequence length="454" mass="50322">MSKTKTSFFCQNCGAQYSKWQGQCNSCKEWNTIAEEIIQKEDKKDWRSAVSPDSKRVSKPLRIHEIDSAEEIRLDTRDGELNRVLGGGIVPGSLILLGGEPGIGKSTLLLQISLKLPYRTLYVSGEESQKQIKMRAERINPLNDNCYILTETKTQNIFKQIEAIEPEIVIIDSIQTLHTDYIESSAGSISQIRETTAELIKFAKESNVPVILIGHITKDGNIAGPKILEHMVDTVLQFEGDRNHIYRILRSLKNRFGSTAELGIYEMQGSGLREVSNPSEILISHKEEELSGTAIATTLEGMRPLMIEIQALVSTAVYGTPQRSTTGYNAKRLNMILAVLEKRAGFRLGAKDVFLNVTGGISVDDPAIDLAVVASILSSNEDIPVGKDFCFAGEVGLSGEIRPVNRVDQRIQEAEKLGFSTIFVSKYNKITLKNTFIKVRLVSKIEDVVSELFG</sequence>
<dbReference type="InterPro" id="IPR014721">
    <property type="entry name" value="Ribsml_uS5_D2-typ_fold_subgr"/>
</dbReference>
<evidence type="ECO:0000256" key="7">
    <source>
        <dbReference type="ARBA" id="ARBA00022840"/>
    </source>
</evidence>
<dbReference type="NCBIfam" id="TIGR00416">
    <property type="entry name" value="sms"/>
    <property type="match status" value="1"/>
</dbReference>
<keyword evidence="7 11" id="KW-0067">ATP-binding</keyword>
<dbReference type="AlphaFoldDB" id="A0A501Q8Z8"/>
<dbReference type="RefSeq" id="WP_140000961.1">
    <property type="nucleotide sequence ID" value="NZ_VFJE01000054.1"/>
</dbReference>